<evidence type="ECO:0000313" key="2">
    <source>
        <dbReference type="EMBL" id="GFO46676.1"/>
    </source>
</evidence>
<dbReference type="Proteomes" id="UP000735302">
    <property type="component" value="Unassembled WGS sequence"/>
</dbReference>
<feature type="signal peptide" evidence="1">
    <location>
        <begin position="1"/>
        <end position="17"/>
    </location>
</feature>
<name>A0AAV4DRZ9_9GAST</name>
<sequence length="191" mass="20181">MKSLMFAAFFIATAVVAVPIGKDDDGVDAATDVESFLAKAQLTENGVVDVSELINDMVRLHKSAIDVIEQVETTLSTLESMVPHSIKKRQTKVSGSVDRNNARIDVSHTRGGTTYSGNISHGRGGTSYGGGVSHTSGNTNWGANVQHGRGGTDYGANFGRTWNNGRTSFGANIGRSGSQGTFGGIKFTHKF</sequence>
<evidence type="ECO:0000313" key="3">
    <source>
        <dbReference type="Proteomes" id="UP000735302"/>
    </source>
</evidence>
<proteinExistence type="predicted"/>
<protein>
    <recommendedName>
        <fullName evidence="4">Attacin C-terminal domain-containing protein</fullName>
    </recommendedName>
</protein>
<accession>A0AAV4DRZ9</accession>
<keyword evidence="3" id="KW-1185">Reference proteome</keyword>
<feature type="chain" id="PRO_5043584973" description="Attacin C-terminal domain-containing protein" evidence="1">
    <location>
        <begin position="18"/>
        <end position="191"/>
    </location>
</feature>
<organism evidence="2 3">
    <name type="scientific">Plakobranchus ocellatus</name>
    <dbReference type="NCBI Taxonomy" id="259542"/>
    <lineage>
        <taxon>Eukaryota</taxon>
        <taxon>Metazoa</taxon>
        <taxon>Spiralia</taxon>
        <taxon>Lophotrochozoa</taxon>
        <taxon>Mollusca</taxon>
        <taxon>Gastropoda</taxon>
        <taxon>Heterobranchia</taxon>
        <taxon>Euthyneura</taxon>
        <taxon>Panpulmonata</taxon>
        <taxon>Sacoglossa</taxon>
        <taxon>Placobranchoidea</taxon>
        <taxon>Plakobranchidae</taxon>
        <taxon>Plakobranchus</taxon>
    </lineage>
</organism>
<comment type="caution">
    <text evidence="2">The sequence shown here is derived from an EMBL/GenBank/DDBJ whole genome shotgun (WGS) entry which is preliminary data.</text>
</comment>
<reference evidence="2 3" key="1">
    <citation type="journal article" date="2021" name="Elife">
        <title>Chloroplast acquisition without the gene transfer in kleptoplastic sea slugs, Plakobranchus ocellatus.</title>
        <authorList>
            <person name="Maeda T."/>
            <person name="Takahashi S."/>
            <person name="Yoshida T."/>
            <person name="Shimamura S."/>
            <person name="Takaki Y."/>
            <person name="Nagai Y."/>
            <person name="Toyoda A."/>
            <person name="Suzuki Y."/>
            <person name="Arimoto A."/>
            <person name="Ishii H."/>
            <person name="Satoh N."/>
            <person name="Nishiyama T."/>
            <person name="Hasebe M."/>
            <person name="Maruyama T."/>
            <person name="Minagawa J."/>
            <person name="Obokata J."/>
            <person name="Shigenobu S."/>
        </authorList>
    </citation>
    <scope>NUCLEOTIDE SEQUENCE [LARGE SCALE GENOMIC DNA]</scope>
</reference>
<keyword evidence="1" id="KW-0732">Signal</keyword>
<evidence type="ECO:0008006" key="4">
    <source>
        <dbReference type="Google" id="ProtNLM"/>
    </source>
</evidence>
<gene>
    <name evidence="2" type="ORF">PoB_007318100</name>
</gene>
<dbReference type="EMBL" id="BLXT01008205">
    <property type="protein sequence ID" value="GFO46676.1"/>
    <property type="molecule type" value="Genomic_DNA"/>
</dbReference>
<dbReference type="AlphaFoldDB" id="A0AAV4DRZ9"/>
<evidence type="ECO:0000256" key="1">
    <source>
        <dbReference type="SAM" id="SignalP"/>
    </source>
</evidence>